<keyword evidence="3" id="KW-1185">Reference proteome</keyword>
<reference evidence="2 3" key="1">
    <citation type="submission" date="2016-11" db="EMBL/GenBank/DDBJ databases">
        <authorList>
            <person name="Jaros S."/>
            <person name="Januszkiewicz K."/>
            <person name="Wedrychowicz H."/>
        </authorList>
    </citation>
    <scope>NUCLEOTIDE SEQUENCE [LARGE SCALE GENOMIC DNA]</scope>
    <source>
        <strain evidence="2 3">DSM 8605</strain>
    </source>
</reference>
<keyword evidence="1" id="KW-0812">Transmembrane</keyword>
<sequence length="76" mass="9397">MSKKVNCSCEEFERFVKFNSCETLKEEEFKIRMHKPRTDLCNKRLNEFLDSVLLVLFVLFLYKYFLTYRGRCEYYI</sequence>
<feature type="transmembrane region" description="Helical" evidence="1">
    <location>
        <begin position="48"/>
        <end position="66"/>
    </location>
</feature>
<keyword evidence="1" id="KW-0472">Membrane</keyword>
<accession>A0A1M5XAG0</accession>
<name>A0A1M5XAG0_9CLOT</name>
<dbReference type="Proteomes" id="UP000184447">
    <property type="component" value="Unassembled WGS sequence"/>
</dbReference>
<evidence type="ECO:0000313" key="3">
    <source>
        <dbReference type="Proteomes" id="UP000184447"/>
    </source>
</evidence>
<keyword evidence="1" id="KW-1133">Transmembrane helix</keyword>
<proteinExistence type="predicted"/>
<organism evidence="2 3">
    <name type="scientific">Clostridium grantii DSM 8605</name>
    <dbReference type="NCBI Taxonomy" id="1121316"/>
    <lineage>
        <taxon>Bacteria</taxon>
        <taxon>Bacillati</taxon>
        <taxon>Bacillota</taxon>
        <taxon>Clostridia</taxon>
        <taxon>Eubacteriales</taxon>
        <taxon>Clostridiaceae</taxon>
        <taxon>Clostridium</taxon>
    </lineage>
</organism>
<evidence type="ECO:0000256" key="1">
    <source>
        <dbReference type="SAM" id="Phobius"/>
    </source>
</evidence>
<protein>
    <submittedName>
        <fullName evidence="2">Uncharacterized protein</fullName>
    </submittedName>
</protein>
<dbReference type="EMBL" id="FQXM01000026">
    <property type="protein sequence ID" value="SHH96709.1"/>
    <property type="molecule type" value="Genomic_DNA"/>
</dbReference>
<evidence type="ECO:0000313" key="2">
    <source>
        <dbReference type="EMBL" id="SHH96709.1"/>
    </source>
</evidence>
<gene>
    <name evidence="2" type="ORF">SAMN02745207_03487</name>
</gene>
<dbReference type="RefSeq" id="WP_073340025.1">
    <property type="nucleotide sequence ID" value="NZ_FQXM01000026.1"/>
</dbReference>
<dbReference type="STRING" id="1121316.SAMN02745207_03487"/>
<dbReference type="AlphaFoldDB" id="A0A1M5XAG0"/>